<sequence length="166" mass="19308">MEAYVRSIVPENWALYPYVNKVKLYKWRTTNFVESVNGQALPARELFPAEFFAHYMETFMETKYFRCETALICQTKGQVTTEYAEKKYAEERTHAGFPSVKMSSSTQRYGYDTRSTVAVRRFVNIAVKTCECVFTHQLGIPCRHTIAVLTTINKAEAEYDVTEYCR</sequence>
<feature type="domain" description="SWIM-type" evidence="2">
    <location>
        <begin position="115"/>
        <end position="153"/>
    </location>
</feature>
<gene>
    <name evidence="3" type="ORF">P3T76_009970</name>
</gene>
<dbReference type="PROSITE" id="PS50966">
    <property type="entry name" value="ZF_SWIM"/>
    <property type="match status" value="1"/>
</dbReference>
<dbReference type="AlphaFoldDB" id="A0AAD9LIS0"/>
<evidence type="ECO:0000313" key="3">
    <source>
        <dbReference type="EMBL" id="KAK1937192.1"/>
    </source>
</evidence>
<dbReference type="EMBL" id="JASMQC010000020">
    <property type="protein sequence ID" value="KAK1937192.1"/>
    <property type="molecule type" value="Genomic_DNA"/>
</dbReference>
<proteinExistence type="predicted"/>
<reference evidence="3" key="1">
    <citation type="submission" date="2023-08" db="EMBL/GenBank/DDBJ databases">
        <title>Reference Genome Resource for the Citrus Pathogen Phytophthora citrophthora.</title>
        <authorList>
            <person name="Moller H."/>
            <person name="Coetzee B."/>
            <person name="Rose L.J."/>
            <person name="Van Niekerk J.M."/>
        </authorList>
    </citation>
    <scope>NUCLEOTIDE SEQUENCE</scope>
    <source>
        <strain evidence="3">STE-U-9442</strain>
    </source>
</reference>
<keyword evidence="4" id="KW-1185">Reference proteome</keyword>
<keyword evidence="1" id="KW-0862">Zinc</keyword>
<comment type="caution">
    <text evidence="3">The sequence shown here is derived from an EMBL/GenBank/DDBJ whole genome shotgun (WGS) entry which is preliminary data.</text>
</comment>
<dbReference type="Proteomes" id="UP001259832">
    <property type="component" value="Unassembled WGS sequence"/>
</dbReference>
<dbReference type="Pfam" id="PF04434">
    <property type="entry name" value="SWIM"/>
    <property type="match status" value="1"/>
</dbReference>
<dbReference type="GO" id="GO:0008270">
    <property type="term" value="F:zinc ion binding"/>
    <property type="evidence" value="ECO:0007669"/>
    <property type="project" value="UniProtKB-KW"/>
</dbReference>
<accession>A0AAD9LIS0</accession>
<name>A0AAD9LIS0_9STRA</name>
<evidence type="ECO:0000259" key="2">
    <source>
        <dbReference type="PROSITE" id="PS50966"/>
    </source>
</evidence>
<keyword evidence="1" id="KW-0479">Metal-binding</keyword>
<keyword evidence="1" id="KW-0863">Zinc-finger</keyword>
<evidence type="ECO:0000256" key="1">
    <source>
        <dbReference type="PROSITE-ProRule" id="PRU00325"/>
    </source>
</evidence>
<dbReference type="InterPro" id="IPR007527">
    <property type="entry name" value="Znf_SWIM"/>
</dbReference>
<protein>
    <recommendedName>
        <fullName evidence="2">SWIM-type domain-containing protein</fullName>
    </recommendedName>
</protein>
<evidence type="ECO:0000313" key="4">
    <source>
        <dbReference type="Proteomes" id="UP001259832"/>
    </source>
</evidence>
<organism evidence="3 4">
    <name type="scientific">Phytophthora citrophthora</name>
    <dbReference type="NCBI Taxonomy" id="4793"/>
    <lineage>
        <taxon>Eukaryota</taxon>
        <taxon>Sar</taxon>
        <taxon>Stramenopiles</taxon>
        <taxon>Oomycota</taxon>
        <taxon>Peronosporomycetes</taxon>
        <taxon>Peronosporales</taxon>
        <taxon>Peronosporaceae</taxon>
        <taxon>Phytophthora</taxon>
    </lineage>
</organism>